<reference evidence="2" key="1">
    <citation type="submission" date="2022-03" db="EMBL/GenBank/DDBJ databases">
        <authorList>
            <person name="Lindestad O."/>
        </authorList>
    </citation>
    <scope>NUCLEOTIDE SEQUENCE</scope>
</reference>
<dbReference type="EMBL" id="CAKXAJ010016805">
    <property type="protein sequence ID" value="CAH2216780.1"/>
    <property type="molecule type" value="Genomic_DNA"/>
</dbReference>
<gene>
    <name evidence="2" type="primary">jg26940</name>
    <name evidence="2" type="ORF">PAEG_LOCUS4737</name>
</gene>
<name>A0A8S4QV04_9NEOP</name>
<comment type="caution">
    <text evidence="2">The sequence shown here is derived from an EMBL/GenBank/DDBJ whole genome shotgun (WGS) entry which is preliminary data.</text>
</comment>
<feature type="compositionally biased region" description="Basic and acidic residues" evidence="1">
    <location>
        <begin position="138"/>
        <end position="150"/>
    </location>
</feature>
<dbReference type="Proteomes" id="UP000838756">
    <property type="component" value="Unassembled WGS sequence"/>
</dbReference>
<evidence type="ECO:0000256" key="1">
    <source>
        <dbReference type="SAM" id="MobiDB-lite"/>
    </source>
</evidence>
<evidence type="ECO:0000313" key="3">
    <source>
        <dbReference type="Proteomes" id="UP000838756"/>
    </source>
</evidence>
<feature type="region of interest" description="Disordered" evidence="1">
    <location>
        <begin position="72"/>
        <end position="103"/>
    </location>
</feature>
<keyword evidence="3" id="KW-1185">Reference proteome</keyword>
<sequence>MLACKTNQKAGIGGTQGNRKVPQKPQNPQTYQDRVPSGPYNGLKIDGYTHRECGLLPTLEVAIMPAKLDHRKLSDSGVESPTRTRRSTEGDLSATSTPELRPRTELINLKPRSESSLLRIRAQLRAAAEVSMEQSVRQVDEPKEEKREAESSFVSDISAVGGGALHEMPRLANALL</sequence>
<accession>A0A8S4QV04</accession>
<evidence type="ECO:0000313" key="2">
    <source>
        <dbReference type="EMBL" id="CAH2216780.1"/>
    </source>
</evidence>
<proteinExistence type="predicted"/>
<feature type="region of interest" description="Disordered" evidence="1">
    <location>
        <begin position="1"/>
        <end position="43"/>
    </location>
</feature>
<feature type="region of interest" description="Disordered" evidence="1">
    <location>
        <begin position="132"/>
        <end position="152"/>
    </location>
</feature>
<dbReference type="AlphaFoldDB" id="A0A8S4QV04"/>
<protein>
    <submittedName>
        <fullName evidence="2">Jg26940 protein</fullName>
    </submittedName>
</protein>
<organism evidence="2 3">
    <name type="scientific">Pararge aegeria aegeria</name>
    <dbReference type="NCBI Taxonomy" id="348720"/>
    <lineage>
        <taxon>Eukaryota</taxon>
        <taxon>Metazoa</taxon>
        <taxon>Ecdysozoa</taxon>
        <taxon>Arthropoda</taxon>
        <taxon>Hexapoda</taxon>
        <taxon>Insecta</taxon>
        <taxon>Pterygota</taxon>
        <taxon>Neoptera</taxon>
        <taxon>Endopterygota</taxon>
        <taxon>Lepidoptera</taxon>
        <taxon>Glossata</taxon>
        <taxon>Ditrysia</taxon>
        <taxon>Papilionoidea</taxon>
        <taxon>Nymphalidae</taxon>
        <taxon>Satyrinae</taxon>
        <taxon>Satyrini</taxon>
        <taxon>Parargina</taxon>
        <taxon>Pararge</taxon>
    </lineage>
</organism>